<dbReference type="PANTHER" id="PTHR34068:SF2">
    <property type="entry name" value="UPF0145 PROTEIN SCO3412"/>
    <property type="match status" value="1"/>
</dbReference>
<evidence type="ECO:0000256" key="2">
    <source>
        <dbReference type="HAMAP-Rule" id="MF_00338"/>
    </source>
</evidence>
<dbReference type="Gene3D" id="3.30.110.70">
    <property type="entry name" value="Hypothetical protein apc22750. Chain B"/>
    <property type="match status" value="1"/>
</dbReference>
<dbReference type="EMBL" id="CP108021">
    <property type="protein sequence ID" value="WUM21280.1"/>
    <property type="molecule type" value="Genomic_DNA"/>
</dbReference>
<dbReference type="RefSeq" id="WP_045823390.1">
    <property type="nucleotide sequence ID" value="NZ_CP108021.1"/>
</dbReference>
<keyword evidence="4" id="KW-1185">Reference proteome</keyword>
<dbReference type="InterPro" id="IPR035439">
    <property type="entry name" value="UPF0145_dom_sf"/>
</dbReference>
<sequence>MIIVTSNEIPGYRIGFTFGEVFGLTVRSRNIGSNIGAGFKAMAGGELKGVTQLLHDCRQEALSRLAAEAQQKGANAVVAFRFETTEFGGTGIEVCAYGTAVGIEPLDPAQPGRVPTA</sequence>
<dbReference type="SUPFAM" id="SSF117782">
    <property type="entry name" value="YbjQ-like"/>
    <property type="match status" value="1"/>
</dbReference>
<evidence type="ECO:0000313" key="4">
    <source>
        <dbReference type="Proteomes" id="UP001432128"/>
    </source>
</evidence>
<evidence type="ECO:0000313" key="3">
    <source>
        <dbReference type="EMBL" id="WUM21280.1"/>
    </source>
</evidence>
<name>A0AAU4K5E0_9NOCA</name>
<dbReference type="InterPro" id="IPR002765">
    <property type="entry name" value="UPF0145_YbjQ-like"/>
</dbReference>
<organism evidence="3 4">
    <name type="scientific">Williamsia herbipolensis</name>
    <dbReference type="NCBI Taxonomy" id="1603258"/>
    <lineage>
        <taxon>Bacteria</taxon>
        <taxon>Bacillati</taxon>
        <taxon>Actinomycetota</taxon>
        <taxon>Actinomycetes</taxon>
        <taxon>Mycobacteriales</taxon>
        <taxon>Nocardiaceae</taxon>
        <taxon>Williamsia</taxon>
    </lineage>
</organism>
<gene>
    <name evidence="3" type="ORF">OG579_05645</name>
</gene>
<dbReference type="Pfam" id="PF01906">
    <property type="entry name" value="YbjQ_1"/>
    <property type="match status" value="1"/>
</dbReference>
<protein>
    <recommendedName>
        <fullName evidence="2">UPF0145 protein OG579_05645</fullName>
    </recommendedName>
</protein>
<evidence type="ECO:0000256" key="1">
    <source>
        <dbReference type="ARBA" id="ARBA00010751"/>
    </source>
</evidence>
<comment type="similarity">
    <text evidence="1 2">Belongs to the UPF0145 family.</text>
</comment>
<reference evidence="3 4" key="1">
    <citation type="submission" date="2022-10" db="EMBL/GenBank/DDBJ databases">
        <title>The complete genomes of actinobacterial strains from the NBC collection.</title>
        <authorList>
            <person name="Joergensen T.S."/>
            <person name="Alvarez Arevalo M."/>
            <person name="Sterndorff E.B."/>
            <person name="Faurdal D."/>
            <person name="Vuksanovic O."/>
            <person name="Mourched A.-S."/>
            <person name="Charusanti P."/>
            <person name="Shaw S."/>
            <person name="Blin K."/>
            <person name="Weber T."/>
        </authorList>
    </citation>
    <scope>NUCLEOTIDE SEQUENCE [LARGE SCALE GENOMIC DNA]</scope>
    <source>
        <strain evidence="3 4">NBC_00319</strain>
    </source>
</reference>
<dbReference type="Proteomes" id="UP001432128">
    <property type="component" value="Chromosome"/>
</dbReference>
<dbReference type="KEGG" id="whr:OG579_05645"/>
<proteinExistence type="inferred from homology"/>
<dbReference type="HAMAP" id="MF_00338">
    <property type="entry name" value="UPF0145"/>
    <property type="match status" value="1"/>
</dbReference>
<accession>A0AAU4K5E0</accession>
<dbReference type="AlphaFoldDB" id="A0AAU4K5E0"/>
<dbReference type="PANTHER" id="PTHR34068">
    <property type="entry name" value="UPF0145 PROTEIN YBJQ"/>
    <property type="match status" value="1"/>
</dbReference>